<gene>
    <name evidence="1" type="ORF">Pcinc_032987</name>
</gene>
<sequence>MSGRWEIDEWVLEIDEWVLEIDEWVLEIDEWVLEIDEWVLEIDEWVLEIDELLFDMDMQVNLKSLGYSVERKMVRVSDLATNMCSVVGRTNSNKVS</sequence>
<proteinExistence type="predicted"/>
<keyword evidence="2" id="KW-1185">Reference proteome</keyword>
<comment type="caution">
    <text evidence="1">The sequence shown here is derived from an EMBL/GenBank/DDBJ whole genome shotgun (WGS) entry which is preliminary data.</text>
</comment>
<evidence type="ECO:0000313" key="1">
    <source>
        <dbReference type="EMBL" id="KAK3861000.1"/>
    </source>
</evidence>
<dbReference type="AlphaFoldDB" id="A0AAE1ET03"/>
<name>A0AAE1ET03_PETCI</name>
<evidence type="ECO:0000313" key="2">
    <source>
        <dbReference type="Proteomes" id="UP001286313"/>
    </source>
</evidence>
<reference evidence="1" key="1">
    <citation type="submission" date="2023-10" db="EMBL/GenBank/DDBJ databases">
        <title>Genome assemblies of two species of porcelain crab, Petrolisthes cinctipes and Petrolisthes manimaculis (Anomura: Porcellanidae).</title>
        <authorList>
            <person name="Angst P."/>
        </authorList>
    </citation>
    <scope>NUCLEOTIDE SEQUENCE</scope>
    <source>
        <strain evidence="1">PB745_01</strain>
        <tissue evidence="1">Gill</tissue>
    </source>
</reference>
<protein>
    <submittedName>
        <fullName evidence="1">Uncharacterized protein</fullName>
    </submittedName>
</protein>
<organism evidence="1 2">
    <name type="scientific">Petrolisthes cinctipes</name>
    <name type="common">Flat porcelain crab</name>
    <dbReference type="NCBI Taxonomy" id="88211"/>
    <lineage>
        <taxon>Eukaryota</taxon>
        <taxon>Metazoa</taxon>
        <taxon>Ecdysozoa</taxon>
        <taxon>Arthropoda</taxon>
        <taxon>Crustacea</taxon>
        <taxon>Multicrustacea</taxon>
        <taxon>Malacostraca</taxon>
        <taxon>Eumalacostraca</taxon>
        <taxon>Eucarida</taxon>
        <taxon>Decapoda</taxon>
        <taxon>Pleocyemata</taxon>
        <taxon>Anomura</taxon>
        <taxon>Galatheoidea</taxon>
        <taxon>Porcellanidae</taxon>
        <taxon>Petrolisthes</taxon>
    </lineage>
</organism>
<dbReference type="Proteomes" id="UP001286313">
    <property type="component" value="Unassembled WGS sequence"/>
</dbReference>
<dbReference type="EMBL" id="JAWQEG010004588">
    <property type="protein sequence ID" value="KAK3861000.1"/>
    <property type="molecule type" value="Genomic_DNA"/>
</dbReference>
<accession>A0AAE1ET03</accession>